<organism evidence="3 4">
    <name type="scientific">Enterococcus mundtii</name>
    <dbReference type="NCBI Taxonomy" id="53346"/>
    <lineage>
        <taxon>Bacteria</taxon>
        <taxon>Bacillati</taxon>
        <taxon>Bacillota</taxon>
        <taxon>Bacilli</taxon>
        <taxon>Lactobacillales</taxon>
        <taxon>Enterococcaceae</taxon>
        <taxon>Enterococcus</taxon>
    </lineage>
</organism>
<evidence type="ECO:0000256" key="1">
    <source>
        <dbReference type="SAM" id="MobiDB-lite"/>
    </source>
</evidence>
<keyword evidence="2" id="KW-1133">Transmembrane helix</keyword>
<comment type="caution">
    <text evidence="3">The sequence shown here is derived from an EMBL/GenBank/DDBJ whole genome shotgun (WGS) entry which is preliminary data.</text>
</comment>
<reference evidence="3 4" key="1">
    <citation type="submission" date="2020-04" db="EMBL/GenBank/DDBJ databases">
        <authorList>
            <person name="Abaymova A."/>
            <person name="Teymurazov M."/>
            <person name="Tazyna O."/>
            <person name="Chatushin Y."/>
            <person name="Svetoch E."/>
            <person name="Pereligyn V."/>
            <person name="Pohylenko V."/>
            <person name="Platonov M."/>
            <person name="Kartsev N."/>
            <person name="Skryabin Y."/>
            <person name="Sizova A."/>
            <person name="Solomentsev V."/>
            <person name="Kislichkina A."/>
            <person name="Bogun A."/>
        </authorList>
    </citation>
    <scope>NUCLEOTIDE SEQUENCE [LARGE SCALE GENOMIC DNA]</scope>
    <source>
        <strain evidence="4">SCPM-O-B-8398 (E28)</strain>
    </source>
</reference>
<proteinExistence type="predicted"/>
<name>A0A848N050_ENTMU</name>
<dbReference type="Proteomes" id="UP000557857">
    <property type="component" value="Unassembled WGS sequence"/>
</dbReference>
<keyword evidence="2" id="KW-0812">Transmembrane</keyword>
<dbReference type="EMBL" id="JABCAG010000065">
    <property type="protein sequence ID" value="NMP59618.1"/>
    <property type="molecule type" value="Genomic_DNA"/>
</dbReference>
<feature type="region of interest" description="Disordered" evidence="1">
    <location>
        <begin position="1"/>
        <end position="52"/>
    </location>
</feature>
<evidence type="ECO:0000313" key="4">
    <source>
        <dbReference type="Proteomes" id="UP000557857"/>
    </source>
</evidence>
<dbReference type="Pfam" id="PF12642">
    <property type="entry name" value="TpcC"/>
    <property type="match status" value="1"/>
</dbReference>
<dbReference type="InterPro" id="IPR024735">
    <property type="entry name" value="TcpC"/>
</dbReference>
<dbReference type="RefSeq" id="WP_169059142.1">
    <property type="nucleotide sequence ID" value="NZ_JABCAG010000065.1"/>
</dbReference>
<feature type="compositionally biased region" description="Basic residues" evidence="1">
    <location>
        <begin position="30"/>
        <end position="42"/>
    </location>
</feature>
<dbReference type="AlphaFoldDB" id="A0A848N050"/>
<sequence length="346" mass="39807">MRESDFFDPGALQESTGKTSKVKEEPTPKKKEKTKKKKKKEKKEKPTKNSSVRFHPRTVGQWLTYFFYFTFLMMCVVSFLTFSRMNQLSQIASSGVKEAREVANIALKSSQEGDWSRYIGQEFLTTYFTVEEGMSRQDMEEKLQKYLAQGVSTNDLLQFSNGTTREVLFIQAITQTEKEEDDGRVFETIYDVDFKENDQKHSVRVSLITHVANGEVKLLHQPSFLSRQLPHNEAGNTVKGKVNEFLTEGELVDEMETERIVSFIEDFLALYVKNDGNLKLITHVSGIEADEVRKIDVLNLVKKQEHYIAEVTYEFSFSEGVFYTSTARLKISGADSSYFVEELEPF</sequence>
<accession>A0A848N050</accession>
<evidence type="ECO:0000313" key="3">
    <source>
        <dbReference type="EMBL" id="NMP59618.1"/>
    </source>
</evidence>
<keyword evidence="2" id="KW-0472">Membrane</keyword>
<feature type="transmembrane region" description="Helical" evidence="2">
    <location>
        <begin position="62"/>
        <end position="82"/>
    </location>
</feature>
<evidence type="ECO:0000256" key="2">
    <source>
        <dbReference type="SAM" id="Phobius"/>
    </source>
</evidence>
<protein>
    <submittedName>
        <fullName evidence="3">Conjugal transfer protein</fullName>
    </submittedName>
</protein>
<gene>
    <name evidence="3" type="ORF">HI921_14320</name>
</gene>